<name>A0A841K032_9BACT</name>
<dbReference type="Proteomes" id="UP000538666">
    <property type="component" value="Unassembled WGS sequence"/>
</dbReference>
<dbReference type="NCBIfam" id="TIGR00481">
    <property type="entry name" value="YbhB/YbcL family Raf kinase inhibitor-like protein"/>
    <property type="match status" value="1"/>
</dbReference>
<dbReference type="PANTHER" id="PTHR30289">
    <property type="entry name" value="UNCHARACTERIZED PROTEIN YBCL-RELATED"/>
    <property type="match status" value="1"/>
</dbReference>
<dbReference type="PANTHER" id="PTHR30289:SF1">
    <property type="entry name" value="PEBP (PHOSPHATIDYLETHANOLAMINE-BINDING PROTEIN) FAMILY PROTEIN"/>
    <property type="match status" value="1"/>
</dbReference>
<dbReference type="Gene3D" id="3.90.280.10">
    <property type="entry name" value="PEBP-like"/>
    <property type="match status" value="1"/>
</dbReference>
<protein>
    <recommendedName>
        <fullName evidence="3">Phospholipid-binding protein</fullName>
    </recommendedName>
</protein>
<dbReference type="Pfam" id="PF01161">
    <property type="entry name" value="PBP"/>
    <property type="match status" value="1"/>
</dbReference>
<keyword evidence="2" id="KW-1185">Reference proteome</keyword>
<dbReference type="InterPro" id="IPR008914">
    <property type="entry name" value="PEBP"/>
</dbReference>
<evidence type="ECO:0000313" key="1">
    <source>
        <dbReference type="EMBL" id="MBB6146760.1"/>
    </source>
</evidence>
<dbReference type="AlphaFoldDB" id="A0A841K032"/>
<dbReference type="InterPro" id="IPR005247">
    <property type="entry name" value="YbhB_YbcL/LppC-like"/>
</dbReference>
<gene>
    <name evidence="1" type="ORF">HNQ77_004741</name>
</gene>
<dbReference type="CDD" id="cd00865">
    <property type="entry name" value="PEBP_bact_arch"/>
    <property type="match status" value="1"/>
</dbReference>
<dbReference type="SUPFAM" id="SSF49777">
    <property type="entry name" value="PEBP-like"/>
    <property type="match status" value="1"/>
</dbReference>
<dbReference type="RefSeq" id="WP_197081918.1">
    <property type="nucleotide sequence ID" value="NZ_JACHEK010000011.1"/>
</dbReference>
<evidence type="ECO:0008006" key="3">
    <source>
        <dbReference type="Google" id="ProtNLM"/>
    </source>
</evidence>
<comment type="caution">
    <text evidence="1">The sequence shown here is derived from an EMBL/GenBank/DDBJ whole genome shotgun (WGS) entry which is preliminary data.</text>
</comment>
<dbReference type="InterPro" id="IPR036610">
    <property type="entry name" value="PEBP-like_sf"/>
</dbReference>
<proteinExistence type="predicted"/>
<organism evidence="1 2">
    <name type="scientific">Silvibacterium bohemicum</name>
    <dbReference type="NCBI Taxonomy" id="1577686"/>
    <lineage>
        <taxon>Bacteria</taxon>
        <taxon>Pseudomonadati</taxon>
        <taxon>Acidobacteriota</taxon>
        <taxon>Terriglobia</taxon>
        <taxon>Terriglobales</taxon>
        <taxon>Acidobacteriaceae</taxon>
        <taxon>Silvibacterium</taxon>
    </lineage>
</organism>
<dbReference type="EMBL" id="JACHEK010000011">
    <property type="protein sequence ID" value="MBB6146760.1"/>
    <property type="molecule type" value="Genomic_DNA"/>
</dbReference>
<accession>A0A841K032</accession>
<reference evidence="1 2" key="1">
    <citation type="submission" date="2020-08" db="EMBL/GenBank/DDBJ databases">
        <title>Genomic Encyclopedia of Type Strains, Phase IV (KMG-IV): sequencing the most valuable type-strain genomes for metagenomic binning, comparative biology and taxonomic classification.</title>
        <authorList>
            <person name="Goeker M."/>
        </authorList>
    </citation>
    <scope>NUCLEOTIDE SEQUENCE [LARGE SCALE GENOMIC DNA]</scope>
    <source>
        <strain evidence="1 2">DSM 103733</strain>
    </source>
</reference>
<sequence>MPEITSPRKERIREMQLISHSFKDGEPIPGEFAFAVIDPQHHIALSANRNPHLMWSDVPPGTMSFALICHDYDVPVLVEDVNKEGRSIPISQPRDTFFHWILVDLPANVREIPAGSHSNGITPHGKPGPEAPQNALHGINDYTKWFASDENMKGAYHGYDGPCPPWNDLLIHHYVFTLFALDVSHLEIKGEITGQSARSALNGHVLGSASLTGTYSLNPEVSQRTLDMRG</sequence>
<evidence type="ECO:0000313" key="2">
    <source>
        <dbReference type="Proteomes" id="UP000538666"/>
    </source>
</evidence>